<evidence type="ECO:0000313" key="3">
    <source>
        <dbReference type="Proteomes" id="UP000051952"/>
    </source>
</evidence>
<dbReference type="Proteomes" id="UP000051952">
    <property type="component" value="Unassembled WGS sequence"/>
</dbReference>
<keyword evidence="3" id="KW-1185">Reference proteome</keyword>
<dbReference type="AlphaFoldDB" id="A0A0S4ILZ8"/>
<dbReference type="VEuPathDB" id="TriTrypDB:BSAL_54000"/>
<evidence type="ECO:0000256" key="1">
    <source>
        <dbReference type="SAM" id="MobiDB-lite"/>
    </source>
</evidence>
<feature type="region of interest" description="Disordered" evidence="1">
    <location>
        <begin position="38"/>
        <end position="62"/>
    </location>
</feature>
<proteinExistence type="predicted"/>
<gene>
    <name evidence="2" type="ORF">BSAL_54000</name>
</gene>
<organism evidence="2 3">
    <name type="scientific">Bodo saltans</name>
    <name type="common">Flagellated protozoan</name>
    <dbReference type="NCBI Taxonomy" id="75058"/>
    <lineage>
        <taxon>Eukaryota</taxon>
        <taxon>Discoba</taxon>
        <taxon>Euglenozoa</taxon>
        <taxon>Kinetoplastea</taxon>
        <taxon>Metakinetoplastina</taxon>
        <taxon>Eubodonida</taxon>
        <taxon>Bodonidae</taxon>
        <taxon>Bodo</taxon>
    </lineage>
</organism>
<accession>A0A0S4ILZ8</accession>
<name>A0A0S4ILZ8_BODSA</name>
<reference evidence="3" key="1">
    <citation type="submission" date="2015-09" db="EMBL/GenBank/DDBJ databases">
        <authorList>
            <consortium name="Pathogen Informatics"/>
        </authorList>
    </citation>
    <scope>NUCLEOTIDE SEQUENCE [LARGE SCALE GENOMIC DNA]</scope>
    <source>
        <strain evidence="3">Lake Konstanz</strain>
    </source>
</reference>
<evidence type="ECO:0000313" key="2">
    <source>
        <dbReference type="EMBL" id="CUE72185.1"/>
    </source>
</evidence>
<sequence length="151" mass="17693">MSTQHLLKSPRPPRPHHHNHNFFFFRFFFCLVNKTKVSDKEGDKNHNNTTANISNKGTRHVHTRRIGETHLLKSPRPPRPHHHNHNHHYHIHVQWAPHWLQHCKRTVALPPWRSLLWMVACLRRVVMTVPRNCGALLTVCALQPLLATTTG</sequence>
<feature type="compositionally biased region" description="Polar residues" evidence="1">
    <location>
        <begin position="47"/>
        <end position="56"/>
    </location>
</feature>
<dbReference type="EMBL" id="CYKH01000119">
    <property type="protein sequence ID" value="CUE72185.1"/>
    <property type="molecule type" value="Genomic_DNA"/>
</dbReference>
<protein>
    <submittedName>
        <fullName evidence="2">Uncharacterized protein</fullName>
    </submittedName>
</protein>